<dbReference type="AlphaFoldDB" id="A0A0F9IKY6"/>
<name>A0A0F9IKY6_9ZZZZ</name>
<dbReference type="PANTHER" id="PTHR33375:SF1">
    <property type="entry name" value="CHROMOSOME-PARTITIONING PROTEIN PARB-RELATED"/>
    <property type="match status" value="1"/>
</dbReference>
<dbReference type="Pfam" id="PF02195">
    <property type="entry name" value="ParB_N"/>
    <property type="match status" value="1"/>
</dbReference>
<dbReference type="GO" id="GO:0007059">
    <property type="term" value="P:chromosome segregation"/>
    <property type="evidence" value="ECO:0007669"/>
    <property type="project" value="TreeGrafter"/>
</dbReference>
<proteinExistence type="predicted"/>
<evidence type="ECO:0000313" key="2">
    <source>
        <dbReference type="EMBL" id="KKL87872.1"/>
    </source>
</evidence>
<dbReference type="EMBL" id="LAZR01020721">
    <property type="protein sequence ID" value="KKL87872.1"/>
    <property type="molecule type" value="Genomic_DNA"/>
</dbReference>
<accession>A0A0F9IKY6</accession>
<dbReference type="Gene3D" id="1.10.10.2830">
    <property type="match status" value="1"/>
</dbReference>
<dbReference type="SMART" id="SM00470">
    <property type="entry name" value="ParB"/>
    <property type="match status" value="1"/>
</dbReference>
<dbReference type="GO" id="GO:0005694">
    <property type="term" value="C:chromosome"/>
    <property type="evidence" value="ECO:0007669"/>
    <property type="project" value="TreeGrafter"/>
</dbReference>
<comment type="caution">
    <text evidence="2">The sequence shown here is derived from an EMBL/GenBank/DDBJ whole genome shotgun (WGS) entry which is preliminary data.</text>
</comment>
<dbReference type="InterPro" id="IPR050336">
    <property type="entry name" value="Chromosome_partition/occlusion"/>
</dbReference>
<protein>
    <recommendedName>
        <fullName evidence="1">ParB-like N-terminal domain-containing protein</fullName>
    </recommendedName>
</protein>
<sequence>MRFEEKRVQIDRIDPSDDTYRITTESGIDRLIDSIQTVGLINFPILIRRDQGFTIISGFRRIAACRALDWTNIDVRIVDPRSPLLEAANLAISENVFQRTLNLIEQSRVVRLLSTFYDSDHILAKKAAHFGLPDSPSFTKKIKQICLLPQPIQSGVLSNAISFAMALELRTLAEETGAIFANLFVRLKLSLNKQREIVMHAKEISRREDISILKVLEEGGIEKILNSEDLDLREQTQRIRSYLEQRRFPTVVARKKKVENFVNSLKLGKDTKLIPSKYFEDPTFTLKLHFKDSEGLKRHRATLEKVIQNFSVETVGG</sequence>
<organism evidence="2">
    <name type="scientific">marine sediment metagenome</name>
    <dbReference type="NCBI Taxonomy" id="412755"/>
    <lineage>
        <taxon>unclassified sequences</taxon>
        <taxon>metagenomes</taxon>
        <taxon>ecological metagenomes</taxon>
    </lineage>
</organism>
<dbReference type="InterPro" id="IPR003115">
    <property type="entry name" value="ParB_N"/>
</dbReference>
<dbReference type="Gene3D" id="3.90.1530.10">
    <property type="entry name" value="Conserved hypothetical protein from pyrococcus furiosus pfu- 392566-001, ParB domain"/>
    <property type="match status" value="1"/>
</dbReference>
<gene>
    <name evidence="2" type="ORF">LCGC14_1930370</name>
</gene>
<dbReference type="PANTHER" id="PTHR33375">
    <property type="entry name" value="CHROMOSOME-PARTITIONING PROTEIN PARB-RELATED"/>
    <property type="match status" value="1"/>
</dbReference>
<dbReference type="InterPro" id="IPR036086">
    <property type="entry name" value="ParB/Sulfiredoxin_sf"/>
</dbReference>
<dbReference type="GO" id="GO:0045881">
    <property type="term" value="P:positive regulation of sporulation resulting in formation of a cellular spore"/>
    <property type="evidence" value="ECO:0007669"/>
    <property type="project" value="TreeGrafter"/>
</dbReference>
<evidence type="ECO:0000259" key="1">
    <source>
        <dbReference type="SMART" id="SM00470"/>
    </source>
</evidence>
<feature type="domain" description="ParB-like N-terminal" evidence="1">
    <location>
        <begin position="6"/>
        <end position="96"/>
    </location>
</feature>
<dbReference type="SUPFAM" id="SSF110849">
    <property type="entry name" value="ParB/Sulfiredoxin"/>
    <property type="match status" value="1"/>
</dbReference>
<reference evidence="2" key="1">
    <citation type="journal article" date="2015" name="Nature">
        <title>Complex archaea that bridge the gap between prokaryotes and eukaryotes.</title>
        <authorList>
            <person name="Spang A."/>
            <person name="Saw J.H."/>
            <person name="Jorgensen S.L."/>
            <person name="Zaremba-Niedzwiedzka K."/>
            <person name="Martijn J."/>
            <person name="Lind A.E."/>
            <person name="van Eijk R."/>
            <person name="Schleper C."/>
            <person name="Guy L."/>
            <person name="Ettema T.J."/>
        </authorList>
    </citation>
    <scope>NUCLEOTIDE SEQUENCE</scope>
</reference>